<dbReference type="EMBL" id="GGEC01062694">
    <property type="protein sequence ID" value="MBX43178.1"/>
    <property type="molecule type" value="Transcribed_RNA"/>
</dbReference>
<dbReference type="AlphaFoldDB" id="A0A2P2NL00"/>
<sequence length="60" mass="6927">MLIVNSSSFKSFMNALNLFTQLHMVGRKPNGKELQFIDYSVCHRRAFGMFQLVCNVRTEA</sequence>
<accession>A0A2P2NL00</accession>
<proteinExistence type="predicted"/>
<protein>
    <submittedName>
        <fullName evidence="1">Uncharacterized protein</fullName>
    </submittedName>
</protein>
<name>A0A2P2NL00_RHIMU</name>
<organism evidence="1">
    <name type="scientific">Rhizophora mucronata</name>
    <name type="common">Asiatic mangrove</name>
    <dbReference type="NCBI Taxonomy" id="61149"/>
    <lineage>
        <taxon>Eukaryota</taxon>
        <taxon>Viridiplantae</taxon>
        <taxon>Streptophyta</taxon>
        <taxon>Embryophyta</taxon>
        <taxon>Tracheophyta</taxon>
        <taxon>Spermatophyta</taxon>
        <taxon>Magnoliopsida</taxon>
        <taxon>eudicotyledons</taxon>
        <taxon>Gunneridae</taxon>
        <taxon>Pentapetalae</taxon>
        <taxon>rosids</taxon>
        <taxon>fabids</taxon>
        <taxon>Malpighiales</taxon>
        <taxon>Rhizophoraceae</taxon>
        <taxon>Rhizophora</taxon>
    </lineage>
</organism>
<reference evidence="1" key="1">
    <citation type="submission" date="2018-02" db="EMBL/GenBank/DDBJ databases">
        <title>Rhizophora mucronata_Transcriptome.</title>
        <authorList>
            <person name="Meera S.P."/>
            <person name="Sreeshan A."/>
            <person name="Augustine A."/>
        </authorList>
    </citation>
    <scope>NUCLEOTIDE SEQUENCE</scope>
    <source>
        <tissue evidence="1">Leaf</tissue>
    </source>
</reference>
<evidence type="ECO:0000313" key="1">
    <source>
        <dbReference type="EMBL" id="MBX43178.1"/>
    </source>
</evidence>